<dbReference type="Proteomes" id="UP000078576">
    <property type="component" value="Unassembled WGS sequence"/>
</dbReference>
<dbReference type="OrthoDB" id="66510at2759"/>
<feature type="compositionally biased region" description="Polar residues" evidence="1">
    <location>
        <begin position="367"/>
        <end position="381"/>
    </location>
</feature>
<accession>A0A194URH8</accession>
<protein>
    <submittedName>
        <fullName evidence="2">Uncharacterized protein</fullName>
    </submittedName>
</protein>
<organism evidence="2 3">
    <name type="scientific">Cytospora mali</name>
    <name type="common">Apple Valsa canker fungus</name>
    <name type="synonym">Valsa mali</name>
    <dbReference type="NCBI Taxonomy" id="578113"/>
    <lineage>
        <taxon>Eukaryota</taxon>
        <taxon>Fungi</taxon>
        <taxon>Dikarya</taxon>
        <taxon>Ascomycota</taxon>
        <taxon>Pezizomycotina</taxon>
        <taxon>Sordariomycetes</taxon>
        <taxon>Sordariomycetidae</taxon>
        <taxon>Diaporthales</taxon>
        <taxon>Cytosporaceae</taxon>
        <taxon>Cytospora</taxon>
    </lineage>
</organism>
<dbReference type="Pfam" id="PF10259">
    <property type="entry name" value="Rogdi_lz"/>
    <property type="match status" value="1"/>
</dbReference>
<proteinExistence type="predicted"/>
<dbReference type="PANTHER" id="PTHR13618:SF1">
    <property type="entry name" value="PROTEIN ROGDI HOMOLOG"/>
    <property type="match status" value="1"/>
</dbReference>
<dbReference type="AlphaFoldDB" id="A0A194URH8"/>
<gene>
    <name evidence="2" type="ORF">VP1G_01563</name>
</gene>
<dbReference type="EMBL" id="KN714672">
    <property type="protein sequence ID" value="KUI54280.1"/>
    <property type="molecule type" value="Genomic_DNA"/>
</dbReference>
<feature type="compositionally biased region" description="Low complexity" evidence="1">
    <location>
        <begin position="197"/>
        <end position="209"/>
    </location>
</feature>
<sequence length="436" mass="46624">MSVEIWPSLPPEQLITAVEQTQVSPMDHFPSHLHPTFFTTPELPPLLLINSPMSCPIEDGWVLLPQLSPPTRLQLTPPAAPEQQRRELEWLLNELHDTLQNLKHGLEDCYALLAPVDPGSTLVVSTHRNEIVKGHITRVGTRIVKGTLTLKLRTHPHQTYTIDPDHPIQLAPLANLHALLTESIDLLTLTLGYTYTPTSSSSTPGTTSPTGPPSSPTSSTATFIAAQLRLLSQSLTEAASLLKGPQPLTASDATWVSKSCSPHHFRPQPGSSLSLHWGIQESQLVLWLRALEPADAPVNLGLKFALAIGTARRLEHDEAEQIFMYTYPEGAVPPETVSSKAAGATSGGNNGGGDGGQQKGGSSTSGNISKGNNASSAVDTSSKNENEAQVFVREKVRVESADPALMSLGTKLAALATTLALARGNLAVVMGEVPEW</sequence>
<reference evidence="3" key="1">
    <citation type="submission" date="2014-12" db="EMBL/GenBank/DDBJ databases">
        <title>Genome Sequence of Valsa Canker Pathogens Uncovers a Specific Adaption of Colonization on Woody Bark.</title>
        <authorList>
            <person name="Yin Z."/>
            <person name="Liu H."/>
            <person name="Gao X."/>
            <person name="Li Z."/>
            <person name="Song N."/>
            <person name="Ke X."/>
            <person name="Dai Q."/>
            <person name="Wu Y."/>
            <person name="Sun Y."/>
            <person name="Xu J.-R."/>
            <person name="Kang Z.K."/>
            <person name="Wang L."/>
            <person name="Huang L."/>
        </authorList>
    </citation>
    <scope>NUCLEOTIDE SEQUENCE [LARGE SCALE GENOMIC DNA]</scope>
    <source>
        <strain evidence="3">SXYL134</strain>
    </source>
</reference>
<dbReference type="GO" id="GO:0043291">
    <property type="term" value="C:RAVE complex"/>
    <property type="evidence" value="ECO:0007669"/>
    <property type="project" value="TreeGrafter"/>
</dbReference>
<evidence type="ECO:0000256" key="1">
    <source>
        <dbReference type="SAM" id="MobiDB-lite"/>
    </source>
</evidence>
<evidence type="ECO:0000313" key="2">
    <source>
        <dbReference type="EMBL" id="KUI54280.1"/>
    </source>
</evidence>
<feature type="compositionally biased region" description="Gly residues" evidence="1">
    <location>
        <begin position="345"/>
        <end position="359"/>
    </location>
</feature>
<dbReference type="PANTHER" id="PTHR13618">
    <property type="entry name" value="LEUCINE ZIPPER CONTAINING TRANSCRIPTION FACTOR LZF1"/>
    <property type="match status" value="1"/>
</dbReference>
<feature type="region of interest" description="Disordered" evidence="1">
    <location>
        <begin position="197"/>
        <end position="219"/>
    </location>
</feature>
<dbReference type="STRING" id="694573.A0A194URH8"/>
<evidence type="ECO:0000313" key="3">
    <source>
        <dbReference type="Proteomes" id="UP000078576"/>
    </source>
</evidence>
<feature type="region of interest" description="Disordered" evidence="1">
    <location>
        <begin position="334"/>
        <end position="387"/>
    </location>
</feature>
<keyword evidence="3" id="KW-1185">Reference proteome</keyword>
<name>A0A194URH8_CYTMA</name>
<dbReference type="InterPro" id="IPR028241">
    <property type="entry name" value="RAVE2/Rogdi"/>
</dbReference>